<dbReference type="RefSeq" id="WP_199701742.1">
    <property type="nucleotide sequence ID" value="NZ_JAEMNV010000001.1"/>
</dbReference>
<dbReference type="InterPro" id="IPR051783">
    <property type="entry name" value="NAD(P)-dependent_oxidoreduct"/>
</dbReference>
<dbReference type="InterPro" id="IPR000073">
    <property type="entry name" value="AB_hydrolase_1"/>
</dbReference>
<proteinExistence type="predicted"/>
<dbReference type="Gene3D" id="3.40.50.720">
    <property type="entry name" value="NAD(P)-binding Rossmann-like Domain"/>
    <property type="match status" value="1"/>
</dbReference>
<dbReference type="GO" id="GO:0005737">
    <property type="term" value="C:cytoplasm"/>
    <property type="evidence" value="ECO:0007669"/>
    <property type="project" value="TreeGrafter"/>
</dbReference>
<dbReference type="GO" id="GO:0004029">
    <property type="term" value="F:aldehyde dehydrogenase (NAD+) activity"/>
    <property type="evidence" value="ECO:0007669"/>
    <property type="project" value="TreeGrafter"/>
</dbReference>
<dbReference type="Gene3D" id="3.40.50.1820">
    <property type="entry name" value="alpha/beta hydrolase"/>
    <property type="match status" value="1"/>
</dbReference>
<comment type="caution">
    <text evidence="3">The sequence shown here is derived from an EMBL/GenBank/DDBJ whole genome shotgun (WGS) entry which is preliminary data.</text>
</comment>
<feature type="domain" description="Thioester reductase (TE)" evidence="1">
    <location>
        <begin position="11"/>
        <end position="235"/>
    </location>
</feature>
<dbReference type="SUPFAM" id="SSF53474">
    <property type="entry name" value="alpha/beta-Hydrolases"/>
    <property type="match status" value="1"/>
</dbReference>
<evidence type="ECO:0000259" key="2">
    <source>
        <dbReference type="Pfam" id="PF12697"/>
    </source>
</evidence>
<feature type="domain" description="AB hydrolase-1" evidence="2">
    <location>
        <begin position="373"/>
        <end position="592"/>
    </location>
</feature>
<dbReference type="SUPFAM" id="SSF51735">
    <property type="entry name" value="NAD(P)-binding Rossmann-fold domains"/>
    <property type="match status" value="1"/>
</dbReference>
<dbReference type="InterPro" id="IPR036291">
    <property type="entry name" value="NAD(P)-bd_dom_sf"/>
</dbReference>
<organism evidence="3 4">
    <name type="scientific">Antrihabitans stalagmiti</name>
    <dbReference type="NCBI Taxonomy" id="2799499"/>
    <lineage>
        <taxon>Bacteria</taxon>
        <taxon>Bacillati</taxon>
        <taxon>Actinomycetota</taxon>
        <taxon>Actinomycetes</taxon>
        <taxon>Mycobacteriales</taxon>
        <taxon>Nocardiaceae</taxon>
        <taxon>Antrihabitans</taxon>
    </lineage>
</organism>
<reference evidence="3" key="1">
    <citation type="submission" date="2020-12" db="EMBL/GenBank/DDBJ databases">
        <title>Antrihabitans popcorni sp. nov. and Antrihabitans auranticaus sp. nov., isolated from a larva cave.</title>
        <authorList>
            <person name="Lee S.D."/>
            <person name="Kim I.S."/>
        </authorList>
    </citation>
    <scope>NUCLEOTIDE SEQUENCE</scope>
    <source>
        <strain evidence="3">YC3-6</strain>
    </source>
</reference>
<evidence type="ECO:0000259" key="1">
    <source>
        <dbReference type="Pfam" id="PF07993"/>
    </source>
</evidence>
<dbReference type="Pfam" id="PF12697">
    <property type="entry name" value="Abhydrolase_6"/>
    <property type="match status" value="1"/>
</dbReference>
<dbReference type="Pfam" id="PF07993">
    <property type="entry name" value="NAD_binding_4"/>
    <property type="match status" value="1"/>
</dbReference>
<keyword evidence="3" id="KW-0378">Hydrolase</keyword>
<protein>
    <submittedName>
        <fullName evidence="3">Alpha/beta fold hydrolase</fullName>
    </submittedName>
</protein>
<evidence type="ECO:0000313" key="3">
    <source>
        <dbReference type="EMBL" id="MBJ8337810.1"/>
    </source>
</evidence>
<dbReference type="InterPro" id="IPR013120">
    <property type="entry name" value="FAR_NAD-bd"/>
</dbReference>
<name>A0A934NMC2_9NOCA</name>
<dbReference type="Proteomes" id="UP000655868">
    <property type="component" value="Unassembled WGS sequence"/>
</dbReference>
<dbReference type="InterPro" id="IPR029058">
    <property type="entry name" value="AB_hydrolase_fold"/>
</dbReference>
<dbReference type="PANTHER" id="PTHR48079:SF6">
    <property type="entry name" value="NAD(P)-BINDING DOMAIN-CONTAINING PROTEIN-RELATED"/>
    <property type="match status" value="1"/>
</dbReference>
<evidence type="ECO:0000313" key="4">
    <source>
        <dbReference type="Proteomes" id="UP000655868"/>
    </source>
</evidence>
<keyword evidence="4" id="KW-1185">Reference proteome</keyword>
<sequence>MSAPRHALVLGATGFLGRWLIVELVSQGVAVTAAVRSVDSARTLEAWLDRHTVTAGVVSAVVDFDSEDLGLPSGTSALEGVTEIYNLAGAFRFGMTADEARRANVISAQRIVGLASRLPDSPRLVHVSGYRVGGQDPTTERSRDRTDDYARLGAYEASKIEADAVVQETAARLGVPFTIVNPATVIGVSTTGEADNQAGLAASVRDLWQGKLAALPGNARVFVPVVTVDYLARFMALVPTLPEAADQSYWVLDDETPGLPDLLTAVGRHYEVAVPRLRIPVGMIKRLPSAVTKADPETLSFMSTERYPTASAQELARRHGLQVPATLPAIQRWADHIAAHRFGESPAGDAARGFTSYAGIRTFGIGDPAAHTVVLPAVPVNADTWVGVAAELPEATRVLDLPGLGMSSGDPGVWSRWMADVAGGREGLHLVGHSIGAAVAVEFASTHPGQVQRLTLIAPGFLQRPAGGLQRLALLTAAYLRFAPPDNLSRTLLGSDAFASTLETSVVDLRRPGVARRIGRLLAAAGRRSTRHDLRQKLAGFQGDVHLVVGELDPLDSTALSELVARNDRIRVSTIAGAGHYPQISHPADLAATIGGLVSVGEVVER</sequence>
<dbReference type="AlphaFoldDB" id="A0A934NMC2"/>
<dbReference type="EMBL" id="JAEMNV010000001">
    <property type="protein sequence ID" value="MBJ8337810.1"/>
    <property type="molecule type" value="Genomic_DNA"/>
</dbReference>
<dbReference type="GO" id="GO:0016787">
    <property type="term" value="F:hydrolase activity"/>
    <property type="evidence" value="ECO:0007669"/>
    <property type="project" value="UniProtKB-KW"/>
</dbReference>
<dbReference type="PANTHER" id="PTHR48079">
    <property type="entry name" value="PROTEIN YEEZ"/>
    <property type="match status" value="1"/>
</dbReference>
<gene>
    <name evidence="3" type="ORF">JGU71_02830</name>
</gene>
<accession>A0A934NMC2</accession>